<sequence length="133" mass="14956">MDKLVLVRRPVFGGTTMLNMGRVGVGKTSMLCGMGDKLLEDFDDIIYWRGQPSCQWTKFLDHNGPVPVKLLVPKDRTFTIGEKNPDHVVGDLNSPPPFKPVPNYNLPPTDTFSGWEDLMRKSDPHSVNVIYVN</sequence>
<name>X1NRA9_9ZZZZ</name>
<dbReference type="EMBL" id="BARV01015314">
    <property type="protein sequence ID" value="GAI29345.1"/>
    <property type="molecule type" value="Genomic_DNA"/>
</dbReference>
<feature type="non-terminal residue" evidence="1">
    <location>
        <position position="133"/>
    </location>
</feature>
<gene>
    <name evidence="1" type="ORF">S06H3_26489</name>
</gene>
<protein>
    <submittedName>
        <fullName evidence="1">Uncharacterized protein</fullName>
    </submittedName>
</protein>
<accession>X1NRA9</accession>
<organism evidence="1">
    <name type="scientific">marine sediment metagenome</name>
    <dbReference type="NCBI Taxonomy" id="412755"/>
    <lineage>
        <taxon>unclassified sequences</taxon>
        <taxon>metagenomes</taxon>
        <taxon>ecological metagenomes</taxon>
    </lineage>
</organism>
<reference evidence="1" key="1">
    <citation type="journal article" date="2014" name="Front. Microbiol.">
        <title>High frequency of phylogenetically diverse reductive dehalogenase-homologous genes in deep subseafloor sedimentary metagenomes.</title>
        <authorList>
            <person name="Kawai M."/>
            <person name="Futagami T."/>
            <person name="Toyoda A."/>
            <person name="Takaki Y."/>
            <person name="Nishi S."/>
            <person name="Hori S."/>
            <person name="Arai W."/>
            <person name="Tsubouchi T."/>
            <person name="Morono Y."/>
            <person name="Uchiyama I."/>
            <person name="Ito T."/>
            <person name="Fujiyama A."/>
            <person name="Inagaki F."/>
            <person name="Takami H."/>
        </authorList>
    </citation>
    <scope>NUCLEOTIDE SEQUENCE</scope>
    <source>
        <strain evidence="1">Expedition CK06-06</strain>
    </source>
</reference>
<dbReference type="AlphaFoldDB" id="X1NRA9"/>
<comment type="caution">
    <text evidence="1">The sequence shown here is derived from an EMBL/GenBank/DDBJ whole genome shotgun (WGS) entry which is preliminary data.</text>
</comment>
<proteinExistence type="predicted"/>
<evidence type="ECO:0000313" key="1">
    <source>
        <dbReference type="EMBL" id="GAI29345.1"/>
    </source>
</evidence>